<evidence type="ECO:0000313" key="17">
    <source>
        <dbReference type="Proteomes" id="UP000001400"/>
    </source>
</evidence>
<reference evidence="16" key="1">
    <citation type="submission" date="2010-02" db="EMBL/GenBank/DDBJ databases">
        <title>Complete sequence of Aciduliprofundum boonei T469.</title>
        <authorList>
            <consortium name="US DOE Joint Genome Institute"/>
            <person name="Lucas S."/>
            <person name="Copeland A."/>
            <person name="Lapidus A."/>
            <person name="Cheng J.-F."/>
            <person name="Bruce D."/>
            <person name="Goodwin L."/>
            <person name="Pitluck S."/>
            <person name="Saunders E."/>
            <person name="Detter J.C."/>
            <person name="Han C."/>
            <person name="Tapia R."/>
            <person name="Land M."/>
            <person name="Hauser L."/>
            <person name="Kyrpides N."/>
            <person name="Mikhailova N."/>
            <person name="Flores G."/>
            <person name="Reysenbach A.-L."/>
            <person name="Woyke T."/>
        </authorList>
    </citation>
    <scope>NUCLEOTIDE SEQUENCE</scope>
    <source>
        <strain evidence="16">T469</strain>
    </source>
</reference>
<dbReference type="Proteomes" id="UP000001400">
    <property type="component" value="Chromosome"/>
</dbReference>
<dbReference type="AlphaFoldDB" id="D3T9H6"/>
<dbReference type="InterPro" id="IPR015793">
    <property type="entry name" value="Pyrv_Knase_brl"/>
</dbReference>
<comment type="catalytic activity">
    <reaction evidence="13">
        <text>pyruvate + ATP = phosphoenolpyruvate + ADP + H(+)</text>
        <dbReference type="Rhea" id="RHEA:18157"/>
        <dbReference type="ChEBI" id="CHEBI:15361"/>
        <dbReference type="ChEBI" id="CHEBI:15378"/>
        <dbReference type="ChEBI" id="CHEBI:30616"/>
        <dbReference type="ChEBI" id="CHEBI:58702"/>
        <dbReference type="ChEBI" id="CHEBI:456216"/>
        <dbReference type="EC" id="2.7.1.40"/>
    </reaction>
</comment>
<keyword evidence="11 16" id="KW-0670">Pyruvate</keyword>
<dbReference type="InterPro" id="IPR011037">
    <property type="entry name" value="Pyrv_Knase-like_insert_dom_sf"/>
</dbReference>
<dbReference type="GO" id="GO:0004743">
    <property type="term" value="F:pyruvate kinase activity"/>
    <property type="evidence" value="ECO:0007669"/>
    <property type="project" value="UniProtKB-UniRule"/>
</dbReference>
<dbReference type="InterPro" id="IPR036918">
    <property type="entry name" value="Pyrv_Knase_C_sf"/>
</dbReference>
<keyword evidence="8" id="KW-0067">ATP-binding</keyword>
<evidence type="ECO:0000313" key="16">
    <source>
        <dbReference type="EMBL" id="ADD08755.1"/>
    </source>
</evidence>
<dbReference type="GO" id="GO:0005524">
    <property type="term" value="F:ATP binding"/>
    <property type="evidence" value="ECO:0007669"/>
    <property type="project" value="UniProtKB-KW"/>
</dbReference>
<dbReference type="GO" id="GO:0000287">
    <property type="term" value="F:magnesium ion binding"/>
    <property type="evidence" value="ECO:0007669"/>
    <property type="project" value="UniProtKB-UniRule"/>
</dbReference>
<keyword evidence="10 13" id="KW-0324">Glycolysis</keyword>
<dbReference type="KEGG" id="abi:Aboo_0946"/>
<name>D3T9H6_ACIB4</name>
<dbReference type="InterPro" id="IPR001697">
    <property type="entry name" value="Pyr_Knase"/>
</dbReference>
<dbReference type="EMBL" id="CP001941">
    <property type="protein sequence ID" value="ADD08755.1"/>
    <property type="molecule type" value="Genomic_DNA"/>
</dbReference>
<keyword evidence="9 13" id="KW-0460">Magnesium</keyword>
<evidence type="ECO:0000256" key="6">
    <source>
        <dbReference type="ARBA" id="ARBA00022741"/>
    </source>
</evidence>
<evidence type="ECO:0000256" key="11">
    <source>
        <dbReference type="ARBA" id="ARBA00023317"/>
    </source>
</evidence>
<dbReference type="SUPFAM" id="SSF51621">
    <property type="entry name" value="Phosphoenolpyruvate/pyruvate domain"/>
    <property type="match status" value="1"/>
</dbReference>
<dbReference type="RefSeq" id="WP_012997271.1">
    <property type="nucleotide sequence ID" value="NC_013926.1"/>
</dbReference>
<dbReference type="InterPro" id="IPR015813">
    <property type="entry name" value="Pyrv/PenolPyrv_kinase-like_dom"/>
</dbReference>
<evidence type="ECO:0000256" key="8">
    <source>
        <dbReference type="ARBA" id="ARBA00022840"/>
    </source>
</evidence>
<dbReference type="NCBIfam" id="NF004978">
    <property type="entry name" value="PRK06354.1"/>
    <property type="match status" value="1"/>
</dbReference>
<comment type="pathway">
    <text evidence="1 13">Carbohydrate degradation; glycolysis; pyruvate from D-glyceraldehyde 3-phosphate: step 5/5.</text>
</comment>
<keyword evidence="5" id="KW-0479">Metal-binding</keyword>
<evidence type="ECO:0000256" key="12">
    <source>
        <dbReference type="NCBIfam" id="TIGR01064"/>
    </source>
</evidence>
<dbReference type="PRINTS" id="PR01050">
    <property type="entry name" value="PYRUVTKNASE"/>
</dbReference>
<dbReference type="PANTHER" id="PTHR11817">
    <property type="entry name" value="PYRUVATE KINASE"/>
    <property type="match status" value="1"/>
</dbReference>
<dbReference type="Gene3D" id="3.40.1380.20">
    <property type="entry name" value="Pyruvate kinase, C-terminal domain"/>
    <property type="match status" value="1"/>
</dbReference>
<dbReference type="HOGENOM" id="CLU_015439_0_2_2"/>
<dbReference type="UniPathway" id="UPA00109">
    <property type="reaction ID" value="UER00188"/>
</dbReference>
<evidence type="ECO:0000256" key="9">
    <source>
        <dbReference type="ARBA" id="ARBA00022842"/>
    </source>
</evidence>
<dbReference type="Pfam" id="PF02887">
    <property type="entry name" value="PK_C"/>
    <property type="match status" value="1"/>
</dbReference>
<dbReference type="Pfam" id="PF00224">
    <property type="entry name" value="PK"/>
    <property type="match status" value="1"/>
</dbReference>
<proteinExistence type="inferred from homology"/>
<dbReference type="InterPro" id="IPR040442">
    <property type="entry name" value="Pyrv_kinase-like_dom_sf"/>
</dbReference>
<accession>D3T9H6</accession>
<dbReference type="Gene3D" id="2.40.33.10">
    <property type="entry name" value="PK beta-barrel domain-like"/>
    <property type="match status" value="1"/>
</dbReference>
<dbReference type="InterPro" id="IPR015795">
    <property type="entry name" value="Pyrv_Knase_C"/>
</dbReference>
<evidence type="ECO:0000256" key="13">
    <source>
        <dbReference type="RuleBase" id="RU000504"/>
    </source>
</evidence>
<gene>
    <name evidence="16" type="ordered locus">Aboo_0946</name>
</gene>
<feature type="domain" description="Pyruvate kinase C-terminal" evidence="15">
    <location>
        <begin position="342"/>
        <end position="452"/>
    </location>
</feature>
<keyword evidence="4 13" id="KW-0808">Transferase</keyword>
<dbReference type="Gene3D" id="3.20.20.60">
    <property type="entry name" value="Phosphoenolpyruvate-binding domains"/>
    <property type="match status" value="1"/>
</dbReference>
<dbReference type="NCBIfam" id="TIGR01064">
    <property type="entry name" value="pyruv_kin"/>
    <property type="match status" value="1"/>
</dbReference>
<dbReference type="EC" id="2.7.1.40" evidence="3 12"/>
<keyword evidence="7 13" id="KW-0418">Kinase</keyword>
<dbReference type="InterPro" id="IPR015806">
    <property type="entry name" value="Pyrv_Knase_insert_dom_sf"/>
</dbReference>
<evidence type="ECO:0000259" key="14">
    <source>
        <dbReference type="Pfam" id="PF00224"/>
    </source>
</evidence>
<dbReference type="SUPFAM" id="SSF50800">
    <property type="entry name" value="PK beta-barrel domain-like"/>
    <property type="match status" value="1"/>
</dbReference>
<evidence type="ECO:0000256" key="3">
    <source>
        <dbReference type="ARBA" id="ARBA00012142"/>
    </source>
</evidence>
<evidence type="ECO:0000256" key="10">
    <source>
        <dbReference type="ARBA" id="ARBA00023152"/>
    </source>
</evidence>
<sequence length="547" mass="59951">MRKTKIIATLGPAVKDDSTLISLIKAGVDIARLNIAHGSVEEHKNMKDKFEKISEELGKNTAIMLDIKGPEIRITRCKKKFVKKGDRIDIGDFGDIELNQKIVYNYLSPNTYVLIHDGEIKLQIKEIKDKLAIAEVVEGGIIAPHMGVNVPGVSIPIPYIQERDLEFIKALAPIDFIAASFIRSASDIVALRKVMDEIGLKGQIIAKIENQEGVNNIEEILEISDGIMVARGDLGTEIPVENLPQIQKYLLKKAIEYGKVGIIATQILESMIRNPLPTRAEVSDIANAVLDGADALMLSGETAIGKYPIEAVKVLARVAERADIMIENKNLLELKGSLSECVSNAAVLLANEIDADAILVLTRTGKTARLVSRHKPPMQILAATYSKKTLRSCSIYWGVNAFLIDKFGYAENALKNAIEKAEKDGLLKRGDVIVIAGGEPSGIPGTTNFVWVQLVGDVIARGKGYGKKKIRGKICRDAENCDILLMSHWNEINTENVRGIVIESKIYEPSKLINLSKKGISILAGTGKIEIENEVVTLDPERGVLWK</sequence>
<evidence type="ECO:0000259" key="15">
    <source>
        <dbReference type="Pfam" id="PF02887"/>
    </source>
</evidence>
<keyword evidence="6" id="KW-0547">Nucleotide-binding</keyword>
<dbReference type="GO" id="GO:0016301">
    <property type="term" value="F:kinase activity"/>
    <property type="evidence" value="ECO:0007669"/>
    <property type="project" value="UniProtKB-KW"/>
</dbReference>
<dbReference type="SUPFAM" id="SSF52935">
    <property type="entry name" value="PK C-terminal domain-like"/>
    <property type="match status" value="1"/>
</dbReference>
<evidence type="ECO:0000256" key="1">
    <source>
        <dbReference type="ARBA" id="ARBA00004997"/>
    </source>
</evidence>
<dbReference type="GeneID" id="8827900"/>
<evidence type="ECO:0000256" key="7">
    <source>
        <dbReference type="ARBA" id="ARBA00022777"/>
    </source>
</evidence>
<keyword evidence="17" id="KW-1185">Reference proteome</keyword>
<dbReference type="OrthoDB" id="56298at2157"/>
<dbReference type="NCBIfam" id="NF004491">
    <property type="entry name" value="PRK05826.1"/>
    <property type="match status" value="1"/>
</dbReference>
<evidence type="ECO:0000256" key="2">
    <source>
        <dbReference type="ARBA" id="ARBA00008663"/>
    </source>
</evidence>
<protein>
    <recommendedName>
        <fullName evidence="3 12">Pyruvate kinase</fullName>
        <ecNumber evidence="3 12">2.7.1.40</ecNumber>
    </recommendedName>
</protein>
<evidence type="ECO:0000256" key="4">
    <source>
        <dbReference type="ARBA" id="ARBA00022679"/>
    </source>
</evidence>
<feature type="domain" description="Pyruvate kinase barrel" evidence="14">
    <location>
        <begin position="1"/>
        <end position="312"/>
    </location>
</feature>
<comment type="similarity">
    <text evidence="2 13">Belongs to the pyruvate kinase family.</text>
</comment>
<evidence type="ECO:0000256" key="5">
    <source>
        <dbReference type="ARBA" id="ARBA00022723"/>
    </source>
</evidence>
<organism evidence="16 17">
    <name type="scientific">Aciduliprofundum boonei (strain DSM 19572 / T469)</name>
    <dbReference type="NCBI Taxonomy" id="439481"/>
    <lineage>
        <taxon>Archaea</taxon>
        <taxon>Methanobacteriati</taxon>
        <taxon>Thermoplasmatota</taxon>
        <taxon>DHVE2 group</taxon>
        <taxon>Candidatus Aciduliprofundum</taxon>
    </lineage>
</organism>
<dbReference type="GO" id="GO:0030955">
    <property type="term" value="F:potassium ion binding"/>
    <property type="evidence" value="ECO:0007669"/>
    <property type="project" value="UniProtKB-UniRule"/>
</dbReference>